<organism evidence="1 2">
    <name type="scientific">Choiromyces venosus 120613-1</name>
    <dbReference type="NCBI Taxonomy" id="1336337"/>
    <lineage>
        <taxon>Eukaryota</taxon>
        <taxon>Fungi</taxon>
        <taxon>Dikarya</taxon>
        <taxon>Ascomycota</taxon>
        <taxon>Pezizomycotina</taxon>
        <taxon>Pezizomycetes</taxon>
        <taxon>Pezizales</taxon>
        <taxon>Tuberaceae</taxon>
        <taxon>Choiromyces</taxon>
    </lineage>
</organism>
<evidence type="ECO:0000313" key="1">
    <source>
        <dbReference type="EMBL" id="RPB02988.1"/>
    </source>
</evidence>
<evidence type="ECO:0000313" key="2">
    <source>
        <dbReference type="Proteomes" id="UP000276215"/>
    </source>
</evidence>
<proteinExistence type="predicted"/>
<dbReference type="Proteomes" id="UP000276215">
    <property type="component" value="Unassembled WGS sequence"/>
</dbReference>
<keyword evidence="2" id="KW-1185">Reference proteome</keyword>
<reference evidence="1 2" key="1">
    <citation type="journal article" date="2018" name="Nat. Ecol. Evol.">
        <title>Pezizomycetes genomes reveal the molecular basis of ectomycorrhizal truffle lifestyle.</title>
        <authorList>
            <person name="Murat C."/>
            <person name="Payen T."/>
            <person name="Noel B."/>
            <person name="Kuo A."/>
            <person name="Morin E."/>
            <person name="Chen J."/>
            <person name="Kohler A."/>
            <person name="Krizsan K."/>
            <person name="Balestrini R."/>
            <person name="Da Silva C."/>
            <person name="Montanini B."/>
            <person name="Hainaut M."/>
            <person name="Levati E."/>
            <person name="Barry K.W."/>
            <person name="Belfiori B."/>
            <person name="Cichocki N."/>
            <person name="Clum A."/>
            <person name="Dockter R.B."/>
            <person name="Fauchery L."/>
            <person name="Guy J."/>
            <person name="Iotti M."/>
            <person name="Le Tacon F."/>
            <person name="Lindquist E.A."/>
            <person name="Lipzen A."/>
            <person name="Malagnac F."/>
            <person name="Mello A."/>
            <person name="Molinier V."/>
            <person name="Miyauchi S."/>
            <person name="Poulain J."/>
            <person name="Riccioni C."/>
            <person name="Rubini A."/>
            <person name="Sitrit Y."/>
            <person name="Splivallo R."/>
            <person name="Traeger S."/>
            <person name="Wang M."/>
            <person name="Zifcakova L."/>
            <person name="Wipf D."/>
            <person name="Zambonelli A."/>
            <person name="Paolocci F."/>
            <person name="Nowrousian M."/>
            <person name="Ottonello S."/>
            <person name="Baldrian P."/>
            <person name="Spatafora J.W."/>
            <person name="Henrissat B."/>
            <person name="Nagy L.G."/>
            <person name="Aury J.M."/>
            <person name="Wincker P."/>
            <person name="Grigoriev I.V."/>
            <person name="Bonfante P."/>
            <person name="Martin F.M."/>
        </authorList>
    </citation>
    <scope>NUCLEOTIDE SEQUENCE [LARGE SCALE GENOMIC DNA]</scope>
    <source>
        <strain evidence="1 2">120613-1</strain>
    </source>
</reference>
<dbReference type="EMBL" id="ML120365">
    <property type="protein sequence ID" value="RPB02988.1"/>
    <property type="molecule type" value="Genomic_DNA"/>
</dbReference>
<sequence length="242" mass="27689">MNQQRKQTSNKRLYQKKLVWSKPADLVLLTELLAYHCGCTRRMTLFPAEVWITATEKVNKVFPSRVISIKQVKTRCYWALDSMGQSPSLPPCSVGLGRLGIAIDWTDWPFANTASKFVDFHFHFSSYNAGDWERASKRLCHRSYLQKEPKAKQFRWRAIDYFDELSELYGDGPNFTLGNAAGRSVIRSMASTVLTAWPRSHLNLSASTPGSMSTSPDSDYPPPRLFLSLQYYTMLVDEPKMQ</sequence>
<protein>
    <submittedName>
        <fullName evidence="1">Uncharacterized protein</fullName>
    </submittedName>
</protein>
<accession>A0A3N4K0E6</accession>
<name>A0A3N4K0E6_9PEZI</name>
<dbReference type="AlphaFoldDB" id="A0A3N4K0E6"/>
<gene>
    <name evidence="1" type="ORF">L873DRAFT_1841582</name>
</gene>
<dbReference type="OrthoDB" id="5430673at2759"/>